<feature type="chain" id="PRO_5041346919" evidence="8">
    <location>
        <begin position="24"/>
        <end position="411"/>
    </location>
</feature>
<dbReference type="EMBL" id="BSNC01000002">
    <property type="protein sequence ID" value="GLP95368.1"/>
    <property type="molecule type" value="Genomic_DNA"/>
</dbReference>
<sequence length="411" mass="44161">MKQYKLSAVAIAVAALSVFEASAAGFQVTTHSATGVGRANAGEAVIADNASVLARNPAAITRFDSQQLSLGANLVDPSTNVTNISSTFGPIADQKDVTQTTLVPNIYFVQPVNDRLSVGLAAFSNFGTSSEFSDEFNNSAMGFAGLVGGKTKITTYNANASIAYKITDGLSLGLGVNLVRGEGEITRKIGGEQPVDMLTFKGDGWATGLDAGLMYEVNENHRFGLSYRQGIKMNASGEGVAVHELAGPIALSELTLNLPDIAEFSGFHQVSDAFAVHYSVQWTKWSEFEKLTFKSDLGDVDRDYGWQDAYRYAIGGTYTISPKWTARAGIALDNSPIPAEKRVISIPCSDRVWYSAGVSYQISEKGSLDFGLTFISSEKVDVYEPLNEQLAFSAQTQTDALIYGIQYSRSF</sequence>
<dbReference type="GO" id="GO:0015483">
    <property type="term" value="F:long-chain fatty acid transporting porin activity"/>
    <property type="evidence" value="ECO:0007669"/>
    <property type="project" value="TreeGrafter"/>
</dbReference>
<evidence type="ECO:0000256" key="8">
    <source>
        <dbReference type="SAM" id="SignalP"/>
    </source>
</evidence>
<reference evidence="9" key="2">
    <citation type="submission" date="2023-01" db="EMBL/GenBank/DDBJ databases">
        <title>Draft genome sequence of Paraferrimonas sedimenticola strain NBRC 101628.</title>
        <authorList>
            <person name="Sun Q."/>
            <person name="Mori K."/>
        </authorList>
    </citation>
    <scope>NUCLEOTIDE SEQUENCE</scope>
    <source>
        <strain evidence="9">NBRC 101628</strain>
    </source>
</reference>
<evidence type="ECO:0000256" key="3">
    <source>
        <dbReference type="ARBA" id="ARBA00022452"/>
    </source>
</evidence>
<proteinExistence type="inferred from homology"/>
<accession>A0AA37W0G2</accession>
<keyword evidence="7" id="KW-0998">Cell outer membrane</keyword>
<dbReference type="GO" id="GO:0009279">
    <property type="term" value="C:cell outer membrane"/>
    <property type="evidence" value="ECO:0007669"/>
    <property type="project" value="UniProtKB-SubCell"/>
</dbReference>
<dbReference type="PANTHER" id="PTHR35093">
    <property type="entry name" value="OUTER MEMBRANE PROTEIN NMB0088-RELATED"/>
    <property type="match status" value="1"/>
</dbReference>
<evidence type="ECO:0000256" key="2">
    <source>
        <dbReference type="ARBA" id="ARBA00008163"/>
    </source>
</evidence>
<dbReference type="SUPFAM" id="SSF56935">
    <property type="entry name" value="Porins"/>
    <property type="match status" value="1"/>
</dbReference>
<dbReference type="Gene3D" id="2.40.160.60">
    <property type="entry name" value="Outer membrane protein transport protein (OMPP1/FadL/TodX)"/>
    <property type="match status" value="1"/>
</dbReference>
<feature type="signal peptide" evidence="8">
    <location>
        <begin position="1"/>
        <end position="23"/>
    </location>
</feature>
<keyword evidence="5 8" id="KW-0732">Signal</keyword>
<organism evidence="9 10">
    <name type="scientific">Paraferrimonas sedimenticola</name>
    <dbReference type="NCBI Taxonomy" id="375674"/>
    <lineage>
        <taxon>Bacteria</taxon>
        <taxon>Pseudomonadati</taxon>
        <taxon>Pseudomonadota</taxon>
        <taxon>Gammaproteobacteria</taxon>
        <taxon>Alteromonadales</taxon>
        <taxon>Ferrimonadaceae</taxon>
        <taxon>Paraferrimonas</taxon>
    </lineage>
</organism>
<name>A0AA37W0G2_9GAMM</name>
<dbReference type="Proteomes" id="UP001161422">
    <property type="component" value="Unassembled WGS sequence"/>
</dbReference>
<comment type="subcellular location">
    <subcellularLocation>
        <location evidence="1">Cell outer membrane</location>
        <topology evidence="1">Multi-pass membrane protein</topology>
    </subcellularLocation>
</comment>
<keyword evidence="4" id="KW-0812">Transmembrane</keyword>
<evidence type="ECO:0000256" key="1">
    <source>
        <dbReference type="ARBA" id="ARBA00004571"/>
    </source>
</evidence>
<reference evidence="9" key="1">
    <citation type="journal article" date="2014" name="Int. J. Syst. Evol. Microbiol.">
        <title>Complete genome sequence of Corynebacterium casei LMG S-19264T (=DSM 44701T), isolated from a smear-ripened cheese.</title>
        <authorList>
            <consortium name="US DOE Joint Genome Institute (JGI-PGF)"/>
            <person name="Walter F."/>
            <person name="Albersmeier A."/>
            <person name="Kalinowski J."/>
            <person name="Ruckert C."/>
        </authorList>
    </citation>
    <scope>NUCLEOTIDE SEQUENCE</scope>
    <source>
        <strain evidence="9">NBRC 101628</strain>
    </source>
</reference>
<dbReference type="Pfam" id="PF03349">
    <property type="entry name" value="Toluene_X"/>
    <property type="match status" value="1"/>
</dbReference>
<keyword evidence="3" id="KW-1134">Transmembrane beta strand</keyword>
<dbReference type="InterPro" id="IPR005017">
    <property type="entry name" value="OMPP1/FadL/TodX"/>
</dbReference>
<dbReference type="PANTHER" id="PTHR35093:SF1">
    <property type="entry name" value="OUTER MEMBRANE LONG-CHAIN FATTY ACID RECEPTOR FADL FAMILY"/>
    <property type="match status" value="1"/>
</dbReference>
<evidence type="ECO:0000313" key="10">
    <source>
        <dbReference type="Proteomes" id="UP001161422"/>
    </source>
</evidence>
<keyword evidence="6" id="KW-0472">Membrane</keyword>
<evidence type="ECO:0000313" key="9">
    <source>
        <dbReference type="EMBL" id="GLP95368.1"/>
    </source>
</evidence>
<evidence type="ECO:0000256" key="6">
    <source>
        <dbReference type="ARBA" id="ARBA00023136"/>
    </source>
</evidence>
<protein>
    <submittedName>
        <fullName evidence="9">Long-chain fatty acid transporter</fullName>
    </submittedName>
</protein>
<comment type="similarity">
    <text evidence="2">Belongs to the OmpP1/FadL family.</text>
</comment>
<dbReference type="RefSeq" id="WP_095506688.1">
    <property type="nucleotide sequence ID" value="NZ_BSNC01000002.1"/>
</dbReference>
<keyword evidence="10" id="KW-1185">Reference proteome</keyword>
<evidence type="ECO:0000256" key="4">
    <source>
        <dbReference type="ARBA" id="ARBA00022692"/>
    </source>
</evidence>
<comment type="caution">
    <text evidence="9">The sequence shown here is derived from an EMBL/GenBank/DDBJ whole genome shotgun (WGS) entry which is preliminary data.</text>
</comment>
<evidence type="ECO:0000256" key="7">
    <source>
        <dbReference type="ARBA" id="ARBA00023237"/>
    </source>
</evidence>
<gene>
    <name evidence="9" type="ORF">GCM10007895_06740</name>
</gene>
<dbReference type="AlphaFoldDB" id="A0AA37W0G2"/>
<evidence type="ECO:0000256" key="5">
    <source>
        <dbReference type="ARBA" id="ARBA00022729"/>
    </source>
</evidence>